<dbReference type="AlphaFoldDB" id="A0A8J2LUR8"/>
<proteinExistence type="predicted"/>
<dbReference type="Proteomes" id="UP000708208">
    <property type="component" value="Unassembled WGS sequence"/>
</dbReference>
<organism evidence="1 2">
    <name type="scientific">Allacma fusca</name>
    <dbReference type="NCBI Taxonomy" id="39272"/>
    <lineage>
        <taxon>Eukaryota</taxon>
        <taxon>Metazoa</taxon>
        <taxon>Ecdysozoa</taxon>
        <taxon>Arthropoda</taxon>
        <taxon>Hexapoda</taxon>
        <taxon>Collembola</taxon>
        <taxon>Symphypleona</taxon>
        <taxon>Sminthuridae</taxon>
        <taxon>Allacma</taxon>
    </lineage>
</organism>
<protein>
    <submittedName>
        <fullName evidence="1">Uncharacterized protein</fullName>
    </submittedName>
</protein>
<accession>A0A8J2LUR8</accession>
<sequence>MDTLRTSGSQKSYSAQLCAFTRQEKKLDKISVRFLSKVSTQTVDAGPPTVPFILVHGIVEEDIREQV</sequence>
<keyword evidence="2" id="KW-1185">Reference proteome</keyword>
<dbReference type="EMBL" id="CAJVCH010571215">
    <property type="protein sequence ID" value="CAG7836947.1"/>
    <property type="molecule type" value="Genomic_DNA"/>
</dbReference>
<comment type="caution">
    <text evidence="1">The sequence shown here is derived from an EMBL/GenBank/DDBJ whole genome shotgun (WGS) entry which is preliminary data.</text>
</comment>
<reference evidence="1" key="1">
    <citation type="submission" date="2021-06" db="EMBL/GenBank/DDBJ databases">
        <authorList>
            <person name="Hodson N. C."/>
            <person name="Mongue J. A."/>
            <person name="Jaron S. K."/>
        </authorList>
    </citation>
    <scope>NUCLEOTIDE SEQUENCE</scope>
</reference>
<evidence type="ECO:0000313" key="1">
    <source>
        <dbReference type="EMBL" id="CAG7836947.1"/>
    </source>
</evidence>
<name>A0A8J2LUR8_9HEXA</name>
<evidence type="ECO:0000313" key="2">
    <source>
        <dbReference type="Proteomes" id="UP000708208"/>
    </source>
</evidence>
<gene>
    <name evidence="1" type="ORF">AFUS01_LOCUS46134</name>
</gene>